<reference evidence="8 9" key="1">
    <citation type="submission" date="2020-05" db="EMBL/GenBank/DDBJ databases">
        <title>Aquincola sp. isolate from soil.</title>
        <authorList>
            <person name="Han J."/>
            <person name="Kim D.-U."/>
        </authorList>
    </citation>
    <scope>NUCLEOTIDE SEQUENCE [LARGE SCALE GENOMIC DNA]</scope>
    <source>
        <strain evidence="8 9">S2</strain>
    </source>
</reference>
<dbReference type="InterPro" id="IPR006179">
    <property type="entry name" value="5_nucleotidase/apyrase"/>
</dbReference>
<evidence type="ECO:0000256" key="3">
    <source>
        <dbReference type="ARBA" id="ARBA00022729"/>
    </source>
</evidence>
<dbReference type="PANTHER" id="PTHR11575:SF46">
    <property type="entry name" value="PROTEIN USHA"/>
    <property type="match status" value="1"/>
</dbReference>
<keyword evidence="4 5" id="KW-0547">Nucleotide-binding</keyword>
<dbReference type="PANTHER" id="PTHR11575">
    <property type="entry name" value="5'-NUCLEOTIDASE-RELATED"/>
    <property type="match status" value="1"/>
</dbReference>
<evidence type="ECO:0000256" key="5">
    <source>
        <dbReference type="RuleBase" id="RU362119"/>
    </source>
</evidence>
<gene>
    <name evidence="8" type="ORF">HLB44_19765</name>
</gene>
<evidence type="ECO:0000313" key="9">
    <source>
        <dbReference type="Proteomes" id="UP000737171"/>
    </source>
</evidence>
<dbReference type="EMBL" id="JABRWJ010000006">
    <property type="protein sequence ID" value="NRF69238.1"/>
    <property type="molecule type" value="Genomic_DNA"/>
</dbReference>
<evidence type="ECO:0000256" key="2">
    <source>
        <dbReference type="ARBA" id="ARBA00022723"/>
    </source>
</evidence>
<feature type="domain" description="5'-Nucleotidase C-terminal" evidence="7">
    <location>
        <begin position="353"/>
        <end position="499"/>
    </location>
</feature>
<feature type="domain" description="Calcineurin-like phosphoesterase" evidence="6">
    <location>
        <begin position="34"/>
        <end position="246"/>
    </location>
</feature>
<dbReference type="PROSITE" id="PS00786">
    <property type="entry name" value="5_NUCLEOTIDASE_2"/>
    <property type="match status" value="1"/>
</dbReference>
<name>A0ABX2EKW4_9BURK</name>
<dbReference type="InterPro" id="IPR029052">
    <property type="entry name" value="Metallo-depent_PP-like"/>
</dbReference>
<dbReference type="Gene3D" id="3.90.780.10">
    <property type="entry name" value="5'-Nucleotidase, C-terminal domain"/>
    <property type="match status" value="1"/>
</dbReference>
<keyword evidence="3 5" id="KW-0732">Signal</keyword>
<evidence type="ECO:0000256" key="1">
    <source>
        <dbReference type="ARBA" id="ARBA00006654"/>
    </source>
</evidence>
<feature type="chain" id="PRO_5045002203" evidence="5">
    <location>
        <begin position="25"/>
        <end position="539"/>
    </location>
</feature>
<keyword evidence="9" id="KW-1185">Reference proteome</keyword>
<dbReference type="Gene3D" id="3.60.21.10">
    <property type="match status" value="1"/>
</dbReference>
<comment type="similarity">
    <text evidence="1 5">Belongs to the 5'-nucleotidase family.</text>
</comment>
<protein>
    <submittedName>
        <fullName evidence="8">Bifunctional UDP-sugar hydrolase/5'-nucleotidase</fullName>
    </submittedName>
</protein>
<dbReference type="Pfam" id="PF00149">
    <property type="entry name" value="Metallophos"/>
    <property type="match status" value="1"/>
</dbReference>
<dbReference type="PROSITE" id="PS00785">
    <property type="entry name" value="5_NUCLEOTIDASE_1"/>
    <property type="match status" value="1"/>
</dbReference>
<evidence type="ECO:0000259" key="6">
    <source>
        <dbReference type="Pfam" id="PF00149"/>
    </source>
</evidence>
<dbReference type="InterPro" id="IPR036907">
    <property type="entry name" value="5'-Nucleotdase_C_sf"/>
</dbReference>
<keyword evidence="5 8" id="KW-0378">Hydrolase</keyword>
<accession>A0ABX2EKW4</accession>
<dbReference type="PRINTS" id="PR01607">
    <property type="entry name" value="APYRASEFAMLY"/>
</dbReference>
<dbReference type="RefSeq" id="WP_173125776.1">
    <property type="nucleotide sequence ID" value="NZ_JABRWJ010000006.1"/>
</dbReference>
<keyword evidence="2" id="KW-0479">Metal-binding</keyword>
<evidence type="ECO:0000256" key="4">
    <source>
        <dbReference type="ARBA" id="ARBA00022741"/>
    </source>
</evidence>
<dbReference type="Pfam" id="PF02872">
    <property type="entry name" value="5_nucleotid_C"/>
    <property type="match status" value="1"/>
</dbReference>
<evidence type="ECO:0000313" key="8">
    <source>
        <dbReference type="EMBL" id="NRF69238.1"/>
    </source>
</evidence>
<dbReference type="InterPro" id="IPR006146">
    <property type="entry name" value="5'-Nucleotdase_CS"/>
</dbReference>
<dbReference type="NCBIfam" id="NF007109">
    <property type="entry name" value="PRK09558.1"/>
    <property type="match status" value="1"/>
</dbReference>
<dbReference type="InterPro" id="IPR004843">
    <property type="entry name" value="Calcineurin-like_PHP"/>
</dbReference>
<proteinExistence type="inferred from homology"/>
<organism evidence="8 9">
    <name type="scientific">Pseudaquabacterium terrae</name>
    <dbReference type="NCBI Taxonomy" id="2732868"/>
    <lineage>
        <taxon>Bacteria</taxon>
        <taxon>Pseudomonadati</taxon>
        <taxon>Pseudomonadota</taxon>
        <taxon>Betaproteobacteria</taxon>
        <taxon>Burkholderiales</taxon>
        <taxon>Sphaerotilaceae</taxon>
        <taxon>Pseudaquabacterium</taxon>
    </lineage>
</organism>
<evidence type="ECO:0000259" key="7">
    <source>
        <dbReference type="Pfam" id="PF02872"/>
    </source>
</evidence>
<dbReference type="SUPFAM" id="SSF55816">
    <property type="entry name" value="5'-nucleotidase (syn. UDP-sugar hydrolase), C-terminal domain"/>
    <property type="match status" value="1"/>
</dbReference>
<sequence>MHNTPLIRLSACALAALLTGCATTPTPRPPLKLTVLHTNDHHGRFWPNADGEYGMAARKTLIDRLRAEVKASGGEVLLLDGGDVNTGVPESDLQDAEPDLQAMNRIGYDAMAVGNHEFDKSPAVLAKQRSWLKFPMLSANIYKDGQRLFEPYRIFERAGYKIAVMGLTTDDTQKMVLPDNIRGITFTKPAAEAAKLVPELRAKAVMVIATTHMGHYTDGQAGVNAAGDVEMARAVKGLDLVVGGHSQNPVCMLGENKRNDAYVPGSPCAPDRQNGAWIVQAHEWGKYVGRADFVIDGPKIELVRYELLPVNMKKRAPDGKKVPAGETIAEDAEMKAYLQPFQANGQARLAVPVGATDGVLDGDRERVRKQPTTLGTLIARAMMDKTGADLALINSGGVRDSLPAGQISYRDVLKVQPFGNTVAIVQMKGAELLTYLKAAAKMTPGSGAFPQTAGVRLVIEAGELKDARIGNQAIDPLRDYRLALTNFTATGGDGYPKLNTHPGYVDSGFNDADVLRAYIAKRSPLKVADYEPGDAVTRR</sequence>
<feature type="signal peptide" evidence="5">
    <location>
        <begin position="1"/>
        <end position="24"/>
    </location>
</feature>
<dbReference type="InterPro" id="IPR008334">
    <property type="entry name" value="5'-Nucleotdase_C"/>
</dbReference>
<dbReference type="GO" id="GO:0016787">
    <property type="term" value="F:hydrolase activity"/>
    <property type="evidence" value="ECO:0007669"/>
    <property type="project" value="UniProtKB-KW"/>
</dbReference>
<dbReference type="SUPFAM" id="SSF56300">
    <property type="entry name" value="Metallo-dependent phosphatases"/>
    <property type="match status" value="1"/>
</dbReference>
<comment type="caution">
    <text evidence="8">The sequence shown here is derived from an EMBL/GenBank/DDBJ whole genome shotgun (WGS) entry which is preliminary data.</text>
</comment>
<dbReference type="Proteomes" id="UP000737171">
    <property type="component" value="Unassembled WGS sequence"/>
</dbReference>